<dbReference type="OrthoDB" id="9779910at2"/>
<evidence type="ECO:0000256" key="1">
    <source>
        <dbReference type="ARBA" id="ARBA00008007"/>
    </source>
</evidence>
<accession>A0A023CVP2</accession>
<dbReference type="AlphaFoldDB" id="A0A023CVP2"/>
<keyword evidence="3" id="KW-0808">Transferase</keyword>
<dbReference type="PANTHER" id="PTHR47505">
    <property type="entry name" value="DNA UTILIZATION PROTEIN YHGH"/>
    <property type="match status" value="1"/>
</dbReference>
<comment type="similarity">
    <text evidence="1">Belongs to the ComF/GntX family.</text>
</comment>
<dbReference type="PANTHER" id="PTHR47505:SF1">
    <property type="entry name" value="DNA UTILIZATION PROTEIN YHGH"/>
    <property type="match status" value="1"/>
</dbReference>
<dbReference type="Proteomes" id="UP000050961">
    <property type="component" value="Unassembled WGS sequence"/>
</dbReference>
<protein>
    <submittedName>
        <fullName evidence="3">Phosphoribosyltransferase</fullName>
    </submittedName>
</protein>
<dbReference type="InterPro" id="IPR029057">
    <property type="entry name" value="PRTase-like"/>
</dbReference>
<evidence type="ECO:0000259" key="2">
    <source>
        <dbReference type="Pfam" id="PF00156"/>
    </source>
</evidence>
<comment type="caution">
    <text evidence="3">The sequence shown here is derived from an EMBL/GenBank/DDBJ whole genome shotgun (WGS) entry which is preliminary data.</text>
</comment>
<gene>
    <name evidence="3" type="ORF">FD15_GL001145</name>
</gene>
<sequence>MEKCLVCQHIMREELSFSWLFSLKKLQEKYICAACYKSFVLIQDKKCCCGCGRSQMQETLCYDCIRWKKNGQMPLLKNRALFVYNEAMQNFMEEYKFKGDYYWRFIFQDFFEKSISRYYNSAWFYVPIPVDKPTLTDRGFNQVTGLLRKLPYEEILKMKELSERTKQSHKNRRERLATKQPFEYTGNKNIVGKKILLLDDIYTTGRTLYYAKEILIKEGAREVRSFTLAR</sequence>
<dbReference type="InterPro" id="IPR000836">
    <property type="entry name" value="PRTase_dom"/>
</dbReference>
<organism evidence="3 4">
    <name type="scientific">Liquorilactobacillus sucicola DSM 21376 = JCM 15457</name>
    <dbReference type="NCBI Taxonomy" id="1423806"/>
    <lineage>
        <taxon>Bacteria</taxon>
        <taxon>Bacillati</taxon>
        <taxon>Bacillota</taxon>
        <taxon>Bacilli</taxon>
        <taxon>Lactobacillales</taxon>
        <taxon>Lactobacillaceae</taxon>
        <taxon>Liquorilactobacillus</taxon>
    </lineage>
</organism>
<evidence type="ECO:0000313" key="3">
    <source>
        <dbReference type="EMBL" id="KRN05960.1"/>
    </source>
</evidence>
<dbReference type="STRING" id="1423806.FD15_GL001145"/>
<dbReference type="CDD" id="cd06223">
    <property type="entry name" value="PRTases_typeI"/>
    <property type="match status" value="1"/>
</dbReference>
<dbReference type="Pfam" id="PF00156">
    <property type="entry name" value="Pribosyltran"/>
    <property type="match status" value="1"/>
</dbReference>
<name>A0A023CVP2_9LACO</name>
<proteinExistence type="inferred from homology"/>
<evidence type="ECO:0000313" key="4">
    <source>
        <dbReference type="Proteomes" id="UP000050961"/>
    </source>
</evidence>
<keyword evidence="3" id="KW-0328">Glycosyltransferase</keyword>
<dbReference type="SUPFAM" id="SSF53271">
    <property type="entry name" value="PRTase-like"/>
    <property type="match status" value="1"/>
</dbReference>
<dbReference type="RefSeq" id="WP_034987726.1">
    <property type="nucleotide sequence ID" value="NZ_AYZF01000013.1"/>
</dbReference>
<dbReference type="EMBL" id="AYZF01000013">
    <property type="protein sequence ID" value="KRN05960.1"/>
    <property type="molecule type" value="Genomic_DNA"/>
</dbReference>
<keyword evidence="4" id="KW-1185">Reference proteome</keyword>
<feature type="domain" description="Phosphoribosyltransferase" evidence="2">
    <location>
        <begin position="168"/>
        <end position="229"/>
    </location>
</feature>
<dbReference type="GO" id="GO:0016757">
    <property type="term" value="F:glycosyltransferase activity"/>
    <property type="evidence" value="ECO:0007669"/>
    <property type="project" value="UniProtKB-KW"/>
</dbReference>
<dbReference type="eggNOG" id="COG1040">
    <property type="taxonomic scope" value="Bacteria"/>
</dbReference>
<dbReference type="Gene3D" id="3.40.50.2020">
    <property type="match status" value="1"/>
</dbReference>
<reference evidence="3 4" key="1">
    <citation type="journal article" date="2015" name="Genome Announc.">
        <title>Expanding the biotechnology potential of lactobacilli through comparative genomics of 213 strains and associated genera.</title>
        <authorList>
            <person name="Sun Z."/>
            <person name="Harris H.M."/>
            <person name="McCann A."/>
            <person name="Guo C."/>
            <person name="Argimon S."/>
            <person name="Zhang W."/>
            <person name="Yang X."/>
            <person name="Jeffery I.B."/>
            <person name="Cooney J.C."/>
            <person name="Kagawa T.F."/>
            <person name="Liu W."/>
            <person name="Song Y."/>
            <person name="Salvetti E."/>
            <person name="Wrobel A."/>
            <person name="Rasinkangas P."/>
            <person name="Parkhill J."/>
            <person name="Rea M.C."/>
            <person name="O'Sullivan O."/>
            <person name="Ritari J."/>
            <person name="Douillard F.P."/>
            <person name="Paul Ross R."/>
            <person name="Yang R."/>
            <person name="Briner A.E."/>
            <person name="Felis G.E."/>
            <person name="de Vos W.M."/>
            <person name="Barrangou R."/>
            <person name="Klaenhammer T.R."/>
            <person name="Caufield P.W."/>
            <person name="Cui Y."/>
            <person name="Zhang H."/>
            <person name="O'Toole P.W."/>
        </authorList>
    </citation>
    <scope>NUCLEOTIDE SEQUENCE [LARGE SCALE GENOMIC DNA]</scope>
    <source>
        <strain evidence="3 4">DSM 21376</strain>
    </source>
</reference>
<dbReference type="PATRIC" id="fig|1423806.3.peg.1166"/>
<dbReference type="InterPro" id="IPR051910">
    <property type="entry name" value="ComF/GntX_DNA_util-trans"/>
</dbReference>